<dbReference type="PANTHER" id="PTHR14527:SF2">
    <property type="entry name" value="PROTEIN MIS12 HOMOLOG"/>
    <property type="match status" value="1"/>
</dbReference>
<gene>
    <name evidence="13" type="primary">MIS12</name>
    <name evidence="13" type="ORF">AWC38_SpisGene1052</name>
</gene>
<evidence type="ECO:0000256" key="11">
    <source>
        <dbReference type="SAM" id="Coils"/>
    </source>
</evidence>
<evidence type="ECO:0000313" key="13">
    <source>
        <dbReference type="EMBL" id="PFX34039.1"/>
    </source>
</evidence>
<dbReference type="STRING" id="50429.A0A2B4SXY0"/>
<evidence type="ECO:0000256" key="1">
    <source>
        <dbReference type="ARBA" id="ARBA00004629"/>
    </source>
</evidence>
<dbReference type="GO" id="GO:0051382">
    <property type="term" value="P:kinetochore assembly"/>
    <property type="evidence" value="ECO:0007669"/>
    <property type="project" value="TreeGrafter"/>
</dbReference>
<dbReference type="GO" id="GO:0051301">
    <property type="term" value="P:cell division"/>
    <property type="evidence" value="ECO:0007669"/>
    <property type="project" value="UniProtKB-KW"/>
</dbReference>
<keyword evidence="14" id="KW-1185">Reference proteome</keyword>
<accession>A0A2B4SXY0</accession>
<evidence type="ECO:0000256" key="2">
    <source>
        <dbReference type="ARBA" id="ARBA00008643"/>
    </source>
</evidence>
<keyword evidence="7" id="KW-0995">Kinetochore</keyword>
<proteinExistence type="inferred from homology"/>
<dbReference type="EMBL" id="LSMT01000007">
    <property type="protein sequence ID" value="PFX34039.1"/>
    <property type="molecule type" value="Genomic_DNA"/>
</dbReference>
<organism evidence="13 14">
    <name type="scientific">Stylophora pistillata</name>
    <name type="common">Smooth cauliflower coral</name>
    <dbReference type="NCBI Taxonomy" id="50429"/>
    <lineage>
        <taxon>Eukaryota</taxon>
        <taxon>Metazoa</taxon>
        <taxon>Cnidaria</taxon>
        <taxon>Anthozoa</taxon>
        <taxon>Hexacorallia</taxon>
        <taxon>Scleractinia</taxon>
        <taxon>Astrocoeniina</taxon>
        <taxon>Pocilloporidae</taxon>
        <taxon>Stylophora</taxon>
    </lineage>
</organism>
<dbReference type="GO" id="GO:0000444">
    <property type="term" value="C:MIS12/MIND type complex"/>
    <property type="evidence" value="ECO:0007669"/>
    <property type="project" value="TreeGrafter"/>
</dbReference>
<keyword evidence="9" id="KW-0131">Cell cycle</keyword>
<sequence>MEVDSSKKGAEYDYETQFFGFTPESFVDGVYNAVNDYVGDCFQELESLIKSGPSASSDESEEQIHRESEKMIKNFYKSIDAAFDRFEVYVKNNIFKIPANILLPEDKVHHEHQYTVKDEKQIDEELKELERKIKAAKYVNAALKQEVKDLNNAQELLDNFENHRDTVEKAFEGNGGVKQSLTSTHEKAIKLHDLIANGLNAGAFHIQRKSDDQRSSTERKQKKIKLG</sequence>
<feature type="region of interest" description="Disordered" evidence="12">
    <location>
        <begin position="206"/>
        <end position="227"/>
    </location>
</feature>
<keyword evidence="5" id="KW-0132">Cell division</keyword>
<evidence type="ECO:0000256" key="8">
    <source>
        <dbReference type="ARBA" id="ARBA00023054"/>
    </source>
</evidence>
<dbReference type="GO" id="GO:0000070">
    <property type="term" value="P:mitotic sister chromatid segregation"/>
    <property type="evidence" value="ECO:0007669"/>
    <property type="project" value="TreeGrafter"/>
</dbReference>
<reference evidence="14" key="1">
    <citation type="journal article" date="2017" name="bioRxiv">
        <title>Comparative analysis of the genomes of Stylophora pistillata and Acropora digitifera provides evidence for extensive differences between species of corals.</title>
        <authorList>
            <person name="Voolstra C.R."/>
            <person name="Li Y."/>
            <person name="Liew Y.J."/>
            <person name="Baumgarten S."/>
            <person name="Zoccola D."/>
            <person name="Flot J.-F."/>
            <person name="Tambutte S."/>
            <person name="Allemand D."/>
            <person name="Aranda M."/>
        </authorList>
    </citation>
    <scope>NUCLEOTIDE SEQUENCE [LARGE SCALE GENOMIC DNA]</scope>
</reference>
<comment type="caution">
    <text evidence="13">The sequence shown here is derived from an EMBL/GenBank/DDBJ whole genome shotgun (WGS) entry which is preliminary data.</text>
</comment>
<dbReference type="InterPro" id="IPR008685">
    <property type="entry name" value="Centromere_Mis12"/>
</dbReference>
<comment type="similarity">
    <text evidence="2">Belongs to the mis12 family.</text>
</comment>
<dbReference type="AlphaFoldDB" id="A0A2B4SXY0"/>
<dbReference type="GO" id="GO:0005634">
    <property type="term" value="C:nucleus"/>
    <property type="evidence" value="ECO:0007669"/>
    <property type="project" value="InterPro"/>
</dbReference>
<feature type="compositionally biased region" description="Basic and acidic residues" evidence="12">
    <location>
        <begin position="208"/>
        <end position="219"/>
    </location>
</feature>
<feature type="coiled-coil region" evidence="11">
    <location>
        <begin position="119"/>
        <end position="170"/>
    </location>
</feature>
<evidence type="ECO:0000256" key="12">
    <source>
        <dbReference type="SAM" id="MobiDB-lite"/>
    </source>
</evidence>
<comment type="subcellular location">
    <subcellularLocation>
        <location evidence="1">Chromosome</location>
        <location evidence="1">Centromere</location>
        <location evidence="1">Kinetochore</location>
    </subcellularLocation>
</comment>
<evidence type="ECO:0000256" key="6">
    <source>
        <dbReference type="ARBA" id="ARBA00022776"/>
    </source>
</evidence>
<dbReference type="OrthoDB" id="1884855at2759"/>
<keyword evidence="4" id="KW-0158">Chromosome</keyword>
<evidence type="ECO:0000256" key="5">
    <source>
        <dbReference type="ARBA" id="ARBA00022618"/>
    </source>
</evidence>
<evidence type="ECO:0000256" key="9">
    <source>
        <dbReference type="ARBA" id="ARBA00023306"/>
    </source>
</evidence>
<evidence type="ECO:0000313" key="14">
    <source>
        <dbReference type="Proteomes" id="UP000225706"/>
    </source>
</evidence>
<evidence type="ECO:0000256" key="3">
    <source>
        <dbReference type="ARBA" id="ARBA00013793"/>
    </source>
</evidence>
<protein>
    <recommendedName>
        <fullName evidence="3">Protein MIS12 homolog</fullName>
    </recommendedName>
</protein>
<evidence type="ECO:0000256" key="4">
    <source>
        <dbReference type="ARBA" id="ARBA00022454"/>
    </source>
</evidence>
<name>A0A2B4SXY0_STYPI</name>
<keyword evidence="10" id="KW-0137">Centromere</keyword>
<dbReference type="PANTHER" id="PTHR14527">
    <property type="entry name" value="PROTEIN MIS12 HOMOLOG"/>
    <property type="match status" value="1"/>
</dbReference>
<dbReference type="Pfam" id="PF05859">
    <property type="entry name" value="Mis12"/>
    <property type="match status" value="1"/>
</dbReference>
<keyword evidence="8 11" id="KW-0175">Coiled coil</keyword>
<dbReference type="Proteomes" id="UP000225706">
    <property type="component" value="Unassembled WGS sequence"/>
</dbReference>
<evidence type="ECO:0000256" key="7">
    <source>
        <dbReference type="ARBA" id="ARBA00022838"/>
    </source>
</evidence>
<evidence type="ECO:0000256" key="10">
    <source>
        <dbReference type="ARBA" id="ARBA00023328"/>
    </source>
</evidence>
<keyword evidence="6" id="KW-0498">Mitosis</keyword>